<keyword evidence="3" id="KW-1185">Reference proteome</keyword>
<dbReference type="Pfam" id="PF13466">
    <property type="entry name" value="STAS_2"/>
    <property type="match status" value="1"/>
</dbReference>
<dbReference type="Gene3D" id="3.30.750.24">
    <property type="entry name" value="STAS domain"/>
    <property type="match status" value="1"/>
</dbReference>
<evidence type="ECO:0000259" key="1">
    <source>
        <dbReference type="PROSITE" id="PS50801"/>
    </source>
</evidence>
<organism evidence="2 3">
    <name type="scientific">Nocardioides marinquilinus</name>
    <dbReference type="NCBI Taxonomy" id="1210400"/>
    <lineage>
        <taxon>Bacteria</taxon>
        <taxon>Bacillati</taxon>
        <taxon>Actinomycetota</taxon>
        <taxon>Actinomycetes</taxon>
        <taxon>Propionibacteriales</taxon>
        <taxon>Nocardioidaceae</taxon>
        <taxon>Nocardioides</taxon>
    </lineage>
</organism>
<evidence type="ECO:0000313" key="2">
    <source>
        <dbReference type="EMBL" id="GAA5148820.1"/>
    </source>
</evidence>
<comment type="caution">
    <text evidence="2">The sequence shown here is derived from an EMBL/GenBank/DDBJ whole genome shotgun (WGS) entry which is preliminary data.</text>
</comment>
<dbReference type="Proteomes" id="UP001500221">
    <property type="component" value="Unassembled WGS sequence"/>
</dbReference>
<feature type="domain" description="STAS" evidence="1">
    <location>
        <begin position="10"/>
        <end position="101"/>
    </location>
</feature>
<protein>
    <recommendedName>
        <fullName evidence="1">STAS domain-containing protein</fullName>
    </recommendedName>
</protein>
<gene>
    <name evidence="2" type="ORF">GCM10023340_23210</name>
</gene>
<proteinExistence type="predicted"/>
<dbReference type="PANTHER" id="PTHR35849:SF2">
    <property type="entry name" value="BLR2341 PROTEIN"/>
    <property type="match status" value="1"/>
</dbReference>
<dbReference type="PANTHER" id="PTHR35849">
    <property type="entry name" value="BLR2341 PROTEIN"/>
    <property type="match status" value="1"/>
</dbReference>
<reference evidence="3" key="1">
    <citation type="journal article" date="2019" name="Int. J. Syst. Evol. Microbiol.">
        <title>The Global Catalogue of Microorganisms (GCM) 10K type strain sequencing project: providing services to taxonomists for standard genome sequencing and annotation.</title>
        <authorList>
            <consortium name="The Broad Institute Genomics Platform"/>
            <consortium name="The Broad Institute Genome Sequencing Center for Infectious Disease"/>
            <person name="Wu L."/>
            <person name="Ma J."/>
        </authorList>
    </citation>
    <scope>NUCLEOTIDE SEQUENCE [LARGE SCALE GENOMIC DNA]</scope>
    <source>
        <strain evidence="3">JCM 18459</strain>
    </source>
</reference>
<name>A0ABP9PMD3_9ACTN</name>
<dbReference type="CDD" id="cd07043">
    <property type="entry name" value="STAS_anti-anti-sigma_factors"/>
    <property type="match status" value="1"/>
</dbReference>
<dbReference type="InterPro" id="IPR002645">
    <property type="entry name" value="STAS_dom"/>
</dbReference>
<dbReference type="EMBL" id="BAABKG010000003">
    <property type="protein sequence ID" value="GAA5148820.1"/>
    <property type="molecule type" value="Genomic_DNA"/>
</dbReference>
<dbReference type="InterPro" id="IPR036513">
    <property type="entry name" value="STAS_dom_sf"/>
</dbReference>
<dbReference type="InterPro" id="IPR058548">
    <property type="entry name" value="MlaB-like_STAS"/>
</dbReference>
<dbReference type="InterPro" id="IPR052746">
    <property type="entry name" value="MlaB_ABC_Transporter"/>
</dbReference>
<accession>A0ABP9PMD3</accession>
<dbReference type="PROSITE" id="PS50801">
    <property type="entry name" value="STAS"/>
    <property type="match status" value="1"/>
</dbReference>
<dbReference type="RefSeq" id="WP_345458498.1">
    <property type="nucleotide sequence ID" value="NZ_BAABKG010000003.1"/>
</dbReference>
<dbReference type="SUPFAM" id="SSF52091">
    <property type="entry name" value="SpoIIaa-like"/>
    <property type="match status" value="1"/>
</dbReference>
<sequence>MDVTVDGSTLVLEGDFDVRSTWQVRGVLYDLLADHDRVVVDLTGVASIDVTALRVLAAASRQASRRGQHVRLRGCNGAVRRLLHLTHLIRVVEVERHAAAV</sequence>
<evidence type="ECO:0000313" key="3">
    <source>
        <dbReference type="Proteomes" id="UP001500221"/>
    </source>
</evidence>